<organism evidence="9 10">
    <name type="scientific">Neolecta irregularis (strain DAH-3)</name>
    <dbReference type="NCBI Taxonomy" id="1198029"/>
    <lineage>
        <taxon>Eukaryota</taxon>
        <taxon>Fungi</taxon>
        <taxon>Dikarya</taxon>
        <taxon>Ascomycota</taxon>
        <taxon>Taphrinomycotina</taxon>
        <taxon>Neolectales</taxon>
        <taxon>Neolectaceae</taxon>
        <taxon>Neolecta</taxon>
    </lineage>
</organism>
<comment type="caution">
    <text evidence="9">The sequence shown here is derived from an EMBL/GenBank/DDBJ whole genome shotgun (WGS) entry which is preliminary data.</text>
</comment>
<dbReference type="SUPFAM" id="SSF51445">
    <property type="entry name" value="(Trans)glycosidases"/>
    <property type="match status" value="1"/>
</dbReference>
<comment type="catalytic activity">
    <reaction evidence="1">
        <text>Endohydrolysis of (1-&gt;4)-beta-D-glucosidic linkages in cellulose, lichenin and cereal beta-D-glucans.</text>
        <dbReference type="EC" id="3.2.1.4"/>
    </reaction>
</comment>
<dbReference type="PANTHER" id="PTHR34142:SF1">
    <property type="entry name" value="GLYCOSIDE HYDROLASE FAMILY 5 DOMAIN-CONTAINING PROTEIN"/>
    <property type="match status" value="1"/>
</dbReference>
<evidence type="ECO:0000256" key="6">
    <source>
        <dbReference type="RuleBase" id="RU361153"/>
    </source>
</evidence>
<dbReference type="Gene3D" id="3.20.20.80">
    <property type="entry name" value="Glycosidases"/>
    <property type="match status" value="1"/>
</dbReference>
<dbReference type="PANTHER" id="PTHR34142">
    <property type="entry name" value="ENDO-BETA-1,4-GLUCANASE A"/>
    <property type="match status" value="1"/>
</dbReference>
<evidence type="ECO:0000256" key="2">
    <source>
        <dbReference type="ARBA" id="ARBA00005641"/>
    </source>
</evidence>
<dbReference type="GO" id="GO:0009251">
    <property type="term" value="P:glucan catabolic process"/>
    <property type="evidence" value="ECO:0007669"/>
    <property type="project" value="TreeGrafter"/>
</dbReference>
<dbReference type="AlphaFoldDB" id="A0A1U7LL39"/>
<dbReference type="GO" id="GO:0008810">
    <property type="term" value="F:cellulase activity"/>
    <property type="evidence" value="ECO:0007669"/>
    <property type="project" value="UniProtKB-EC"/>
</dbReference>
<evidence type="ECO:0000256" key="5">
    <source>
        <dbReference type="ARBA" id="ARBA00023295"/>
    </source>
</evidence>
<feature type="domain" description="Glycoside hydrolase family 5" evidence="8">
    <location>
        <begin position="3"/>
        <end position="229"/>
    </location>
</feature>
<evidence type="ECO:0000256" key="3">
    <source>
        <dbReference type="ARBA" id="ARBA00012601"/>
    </source>
</evidence>
<sequence length="288" mass="31774">MPIFRLPFMMERFCQNKLLDCPSLEPIYLNEVKEAVKDITGRGGIVILDNHNYALHFKQVIGESAVTIENFARFWATLAKEFCDNPNVMFEIMNDPHGLRTETVFAFNEAVMKAIRDIVNGYGTAGDFNKDYYGTKNSVAMVGLTDPGNNFSLAMHQFFNADSSGSETCLSPKIGRERLEFVTDWMAEHGMTGFLTEFGIGDSDICVAALKDMLEYMLENEVWTGGAAWAAVGPAWGADYYLSMEPPSGKALSRTLAVLEPFIAKHGPPGSGSGSGSGTCKHHQARRR</sequence>
<dbReference type="OMA" id="FRMERLI"/>
<protein>
    <recommendedName>
        <fullName evidence="3">cellulase</fullName>
        <ecNumber evidence="3">3.2.1.4</ecNumber>
    </recommendedName>
</protein>
<dbReference type="Proteomes" id="UP000186594">
    <property type="component" value="Unassembled WGS sequence"/>
</dbReference>
<name>A0A1U7LL39_NEOID</name>
<comment type="similarity">
    <text evidence="2 6">Belongs to the glycosyl hydrolase 5 (cellulase A) family.</text>
</comment>
<evidence type="ECO:0000256" key="4">
    <source>
        <dbReference type="ARBA" id="ARBA00022801"/>
    </source>
</evidence>
<keyword evidence="5 6" id="KW-0326">Glycosidase</keyword>
<keyword evidence="10" id="KW-1185">Reference proteome</keyword>
<dbReference type="STRING" id="1198029.A0A1U7LL39"/>
<proteinExistence type="inferred from homology"/>
<dbReference type="EC" id="3.2.1.4" evidence="3"/>
<gene>
    <name evidence="9" type="ORF">NEOLI_004609</name>
</gene>
<reference evidence="9 10" key="1">
    <citation type="submission" date="2016-04" db="EMBL/GenBank/DDBJ databases">
        <title>Evolutionary innovation and constraint leading to complex multicellularity in the Ascomycota.</title>
        <authorList>
            <person name="Cisse O."/>
            <person name="Nguyen A."/>
            <person name="Hewitt D.A."/>
            <person name="Jedd G."/>
            <person name="Stajich J.E."/>
        </authorList>
    </citation>
    <scope>NUCLEOTIDE SEQUENCE [LARGE SCALE GENOMIC DNA]</scope>
    <source>
        <strain evidence="9 10">DAH-3</strain>
    </source>
</reference>
<evidence type="ECO:0000313" key="9">
    <source>
        <dbReference type="EMBL" id="OLL23359.1"/>
    </source>
</evidence>
<dbReference type="EMBL" id="LXFE01001766">
    <property type="protein sequence ID" value="OLL23359.1"/>
    <property type="molecule type" value="Genomic_DNA"/>
</dbReference>
<accession>A0A1U7LL39</accession>
<evidence type="ECO:0000313" key="10">
    <source>
        <dbReference type="Proteomes" id="UP000186594"/>
    </source>
</evidence>
<evidence type="ECO:0000259" key="8">
    <source>
        <dbReference type="Pfam" id="PF00150"/>
    </source>
</evidence>
<feature type="region of interest" description="Disordered" evidence="7">
    <location>
        <begin position="265"/>
        <end position="288"/>
    </location>
</feature>
<keyword evidence="4 6" id="KW-0378">Hydrolase</keyword>
<evidence type="ECO:0000256" key="1">
    <source>
        <dbReference type="ARBA" id="ARBA00000966"/>
    </source>
</evidence>
<evidence type="ECO:0000256" key="7">
    <source>
        <dbReference type="SAM" id="MobiDB-lite"/>
    </source>
</evidence>
<dbReference type="Pfam" id="PF00150">
    <property type="entry name" value="Cellulase"/>
    <property type="match status" value="1"/>
</dbReference>
<dbReference type="InterPro" id="IPR017853">
    <property type="entry name" value="GH"/>
</dbReference>
<dbReference type="InterPro" id="IPR001547">
    <property type="entry name" value="Glyco_hydro_5"/>
</dbReference>
<dbReference type="OrthoDB" id="5823761at2759"/>